<dbReference type="AlphaFoldDB" id="A0A4R6MD39"/>
<keyword evidence="1" id="KW-0472">Membrane</keyword>
<keyword evidence="1" id="KW-0812">Transmembrane</keyword>
<dbReference type="OrthoDB" id="5422038at2"/>
<organism evidence="2 3">
    <name type="scientific">Marinomonas balearica</name>
    <dbReference type="NCBI Taxonomy" id="491947"/>
    <lineage>
        <taxon>Bacteria</taxon>
        <taxon>Pseudomonadati</taxon>
        <taxon>Pseudomonadota</taxon>
        <taxon>Gammaproteobacteria</taxon>
        <taxon>Oceanospirillales</taxon>
        <taxon>Oceanospirillaceae</taxon>
        <taxon>Marinomonas</taxon>
    </lineage>
</organism>
<comment type="caution">
    <text evidence="2">The sequence shown here is derived from an EMBL/GenBank/DDBJ whole genome shotgun (WGS) entry which is preliminary data.</text>
</comment>
<gene>
    <name evidence="2" type="ORF">DFP79_0445</name>
</gene>
<evidence type="ECO:0000256" key="1">
    <source>
        <dbReference type="SAM" id="Phobius"/>
    </source>
</evidence>
<evidence type="ECO:0000313" key="2">
    <source>
        <dbReference type="EMBL" id="TDO99463.1"/>
    </source>
</evidence>
<reference evidence="2 3" key="1">
    <citation type="submission" date="2019-03" db="EMBL/GenBank/DDBJ databases">
        <title>Genomic Encyclopedia of Type Strains, Phase III (KMG-III): the genomes of soil and plant-associated and newly described type strains.</title>
        <authorList>
            <person name="Whitman W."/>
        </authorList>
    </citation>
    <scope>NUCLEOTIDE SEQUENCE [LARGE SCALE GENOMIC DNA]</scope>
    <source>
        <strain evidence="2 3">CECT 7378</strain>
    </source>
</reference>
<keyword evidence="3" id="KW-1185">Reference proteome</keyword>
<keyword evidence="1" id="KW-1133">Transmembrane helix</keyword>
<feature type="transmembrane region" description="Helical" evidence="1">
    <location>
        <begin position="21"/>
        <end position="43"/>
    </location>
</feature>
<accession>A0A4R6MD39</accession>
<protein>
    <submittedName>
        <fullName evidence="2">Uncharacterized protein</fullName>
    </submittedName>
</protein>
<evidence type="ECO:0000313" key="3">
    <source>
        <dbReference type="Proteomes" id="UP000294656"/>
    </source>
</evidence>
<feature type="transmembrane region" description="Helical" evidence="1">
    <location>
        <begin position="49"/>
        <end position="69"/>
    </location>
</feature>
<dbReference type="EMBL" id="SNXC01000009">
    <property type="protein sequence ID" value="TDO99463.1"/>
    <property type="molecule type" value="Genomic_DNA"/>
</dbReference>
<dbReference type="Proteomes" id="UP000294656">
    <property type="component" value="Unassembled WGS sequence"/>
</dbReference>
<dbReference type="RefSeq" id="WP_133502321.1">
    <property type="nucleotide sequence ID" value="NZ_SNXC01000009.1"/>
</dbReference>
<proteinExistence type="predicted"/>
<sequence length="110" mass="12794">MKESKVWFPAKKNGWGWQAPTCWQGRAVLVVYFVFFILLTSLIHPKENLEAWVICTVVLTSIVLGVIRLKGDAPNWKWKKIEKEKRSLFRFEKSIDLGDSVESKPTEKKD</sequence>
<name>A0A4R6MD39_9GAMM</name>